<keyword evidence="3" id="KW-1185">Reference proteome</keyword>
<evidence type="ECO:0000256" key="1">
    <source>
        <dbReference type="ARBA" id="ARBA00009800"/>
    </source>
</evidence>
<feature type="non-terminal residue" evidence="2">
    <location>
        <position position="1"/>
    </location>
</feature>
<dbReference type="RefSeq" id="XP_009036441.1">
    <property type="nucleotide sequence ID" value="XM_009038193.1"/>
</dbReference>
<comment type="similarity">
    <text evidence="1">Belongs to the glycosyl hydrolase 79 family.</text>
</comment>
<dbReference type="Proteomes" id="UP000002729">
    <property type="component" value="Unassembled WGS sequence"/>
</dbReference>
<feature type="non-terminal residue" evidence="2">
    <location>
        <position position="344"/>
    </location>
</feature>
<dbReference type="InterPro" id="IPR005199">
    <property type="entry name" value="Glyco_hydro_79"/>
</dbReference>
<sequence>IADRFVGATLDWWPSSKPSPNPGATLPWVNASILNVDLANPALRGAAKALAPFILRIGGSLADQVVYGASCEGEGFVANASAYRSFAYSGGCVEYARVHAALDFCADVGCDVAFGLNFLAGRAPAPGTRERWRGAWDASNAAALLRELRGRGDGGPYAFELGNEVDGTAGIAAKLNASETTAGFLELRRAVDALWGDGARPLIFGPDASGFDDDVFMPALLAEDAPFDALTYHMYFLGSGSSSAVPREVVNATYLNELAPRVAGHEAVVAARAPRLPLILGEGGGAWDSGQHGVTDAFASGFWWLDYLGTLAVHGHDAVFRQALVGGNYGLLADGTFAARPDLF</sequence>
<dbReference type="Pfam" id="PF03662">
    <property type="entry name" value="Glyco_hydro_79n"/>
    <property type="match status" value="1"/>
</dbReference>
<dbReference type="GeneID" id="20221140"/>
<dbReference type="PANTHER" id="PTHR14363">
    <property type="entry name" value="HEPARANASE-RELATED"/>
    <property type="match status" value="1"/>
</dbReference>
<accession>F0Y828</accession>
<dbReference type="KEGG" id="aaf:AURANDRAFT_3240"/>
<evidence type="ECO:0000313" key="2">
    <source>
        <dbReference type="EMBL" id="EGB08787.1"/>
    </source>
</evidence>
<reference evidence="2 3" key="1">
    <citation type="journal article" date="2011" name="Proc. Natl. Acad. Sci. U.S.A.">
        <title>Niche of harmful alga Aureococcus anophagefferens revealed through ecogenomics.</title>
        <authorList>
            <person name="Gobler C.J."/>
            <person name="Berry D.L."/>
            <person name="Dyhrman S.T."/>
            <person name="Wilhelm S.W."/>
            <person name="Salamov A."/>
            <person name="Lobanov A.V."/>
            <person name="Zhang Y."/>
            <person name="Collier J.L."/>
            <person name="Wurch L.L."/>
            <person name="Kustka A.B."/>
            <person name="Dill B.D."/>
            <person name="Shah M."/>
            <person name="VerBerkmoes N.C."/>
            <person name="Kuo A."/>
            <person name="Terry A."/>
            <person name="Pangilinan J."/>
            <person name="Lindquist E.A."/>
            <person name="Lucas S."/>
            <person name="Paulsen I.T."/>
            <person name="Hattenrath-Lehmann T.K."/>
            <person name="Talmage S.C."/>
            <person name="Walker E.A."/>
            <person name="Koch F."/>
            <person name="Burson A.M."/>
            <person name="Marcoval M.A."/>
            <person name="Tang Y.Z."/>
            <person name="Lecleir G.R."/>
            <person name="Coyne K.J."/>
            <person name="Berg G.M."/>
            <person name="Bertrand E.M."/>
            <person name="Saito M.A."/>
            <person name="Gladyshev V.N."/>
            <person name="Grigoriev I.V."/>
        </authorList>
    </citation>
    <scope>NUCLEOTIDE SEQUENCE [LARGE SCALE GENOMIC DNA]</scope>
    <source>
        <strain evidence="3">CCMP 1984</strain>
    </source>
</reference>
<dbReference type="InterPro" id="IPR017853">
    <property type="entry name" value="GH"/>
</dbReference>
<dbReference type="PANTHER" id="PTHR14363:SF17">
    <property type="entry name" value="HEPARANASE-LIKE PROTEIN 3"/>
    <property type="match status" value="1"/>
</dbReference>
<dbReference type="SUPFAM" id="SSF51445">
    <property type="entry name" value="(Trans)glycosidases"/>
    <property type="match status" value="1"/>
</dbReference>
<evidence type="ECO:0000313" key="3">
    <source>
        <dbReference type="Proteomes" id="UP000002729"/>
    </source>
</evidence>
<dbReference type="OMA" id="THHIYSV"/>
<protein>
    <recommendedName>
        <fullName evidence="4">Glycoside hydrolase family 5 domain-containing protein</fullName>
    </recommendedName>
</protein>
<evidence type="ECO:0008006" key="4">
    <source>
        <dbReference type="Google" id="ProtNLM"/>
    </source>
</evidence>
<dbReference type="Gene3D" id="3.20.20.80">
    <property type="entry name" value="Glycosidases"/>
    <property type="match status" value="1"/>
</dbReference>
<dbReference type="GO" id="GO:0004566">
    <property type="term" value="F:beta-glucuronidase activity"/>
    <property type="evidence" value="ECO:0007669"/>
    <property type="project" value="TreeGrafter"/>
</dbReference>
<dbReference type="GO" id="GO:0016020">
    <property type="term" value="C:membrane"/>
    <property type="evidence" value="ECO:0007669"/>
    <property type="project" value="InterPro"/>
</dbReference>
<proteinExistence type="inferred from homology"/>
<name>F0Y828_AURAN</name>
<dbReference type="OrthoDB" id="186532at2759"/>
<dbReference type="EMBL" id="GL833127">
    <property type="protein sequence ID" value="EGB08787.1"/>
    <property type="molecule type" value="Genomic_DNA"/>
</dbReference>
<gene>
    <name evidence="2" type="ORF">AURANDRAFT_3240</name>
</gene>
<organism evidence="3">
    <name type="scientific">Aureococcus anophagefferens</name>
    <name type="common">Harmful bloom alga</name>
    <dbReference type="NCBI Taxonomy" id="44056"/>
    <lineage>
        <taxon>Eukaryota</taxon>
        <taxon>Sar</taxon>
        <taxon>Stramenopiles</taxon>
        <taxon>Ochrophyta</taxon>
        <taxon>Pelagophyceae</taxon>
        <taxon>Pelagomonadales</taxon>
        <taxon>Pelagomonadaceae</taxon>
        <taxon>Aureococcus</taxon>
    </lineage>
</organism>
<dbReference type="AlphaFoldDB" id="F0Y828"/>
<dbReference type="InParanoid" id="F0Y828"/>